<dbReference type="Proteomes" id="UP000585474">
    <property type="component" value="Unassembled WGS sequence"/>
</dbReference>
<feature type="compositionally biased region" description="Basic and acidic residues" evidence="1">
    <location>
        <begin position="79"/>
        <end position="93"/>
    </location>
</feature>
<evidence type="ECO:0000313" key="2">
    <source>
        <dbReference type="EMBL" id="GFZ13697.1"/>
    </source>
</evidence>
<evidence type="ECO:0000256" key="1">
    <source>
        <dbReference type="SAM" id="MobiDB-lite"/>
    </source>
</evidence>
<keyword evidence="3" id="KW-1185">Reference proteome</keyword>
<comment type="caution">
    <text evidence="2">The sequence shown here is derived from an EMBL/GenBank/DDBJ whole genome shotgun (WGS) entry which is preliminary data.</text>
</comment>
<gene>
    <name evidence="2" type="ORF">Acr_23g0020820</name>
</gene>
<dbReference type="EMBL" id="BJWL01000023">
    <property type="protein sequence ID" value="GFZ13697.1"/>
    <property type="molecule type" value="Genomic_DNA"/>
</dbReference>
<sequence>MATAAVACWFPAITPTGTPHHPLACSQRLFATSHSPTRLFVPKAAADRKRSSPKKAPHSSPRKSTAETEAIQHKKFPGRSKDKRMCLNADGRHNRGRSLPTALKALGVQGKDTKGFLLDLKDQQV</sequence>
<feature type="region of interest" description="Disordered" evidence="1">
    <location>
        <begin position="43"/>
        <end position="98"/>
    </location>
</feature>
<feature type="compositionally biased region" description="Basic residues" evidence="1">
    <location>
        <begin position="51"/>
        <end position="61"/>
    </location>
</feature>
<proteinExistence type="predicted"/>
<reference evidence="2 3" key="1">
    <citation type="submission" date="2019-07" db="EMBL/GenBank/DDBJ databases">
        <title>De Novo Assembly of kiwifruit Actinidia rufa.</title>
        <authorList>
            <person name="Sugita-Konishi S."/>
            <person name="Sato K."/>
            <person name="Mori E."/>
            <person name="Abe Y."/>
            <person name="Kisaki G."/>
            <person name="Hamano K."/>
            <person name="Suezawa K."/>
            <person name="Otani M."/>
            <person name="Fukuda T."/>
            <person name="Manabe T."/>
            <person name="Gomi K."/>
            <person name="Tabuchi M."/>
            <person name="Akimitsu K."/>
            <person name="Kataoka I."/>
        </authorList>
    </citation>
    <scope>NUCLEOTIDE SEQUENCE [LARGE SCALE GENOMIC DNA]</scope>
    <source>
        <strain evidence="3">cv. Fuchu</strain>
    </source>
</reference>
<protein>
    <submittedName>
        <fullName evidence="2">Uncharacterized protein</fullName>
    </submittedName>
</protein>
<dbReference type="AlphaFoldDB" id="A0A7J0GSA3"/>
<accession>A0A7J0GSA3</accession>
<evidence type="ECO:0000313" key="3">
    <source>
        <dbReference type="Proteomes" id="UP000585474"/>
    </source>
</evidence>
<organism evidence="2 3">
    <name type="scientific">Actinidia rufa</name>
    <dbReference type="NCBI Taxonomy" id="165716"/>
    <lineage>
        <taxon>Eukaryota</taxon>
        <taxon>Viridiplantae</taxon>
        <taxon>Streptophyta</taxon>
        <taxon>Embryophyta</taxon>
        <taxon>Tracheophyta</taxon>
        <taxon>Spermatophyta</taxon>
        <taxon>Magnoliopsida</taxon>
        <taxon>eudicotyledons</taxon>
        <taxon>Gunneridae</taxon>
        <taxon>Pentapetalae</taxon>
        <taxon>asterids</taxon>
        <taxon>Ericales</taxon>
        <taxon>Actinidiaceae</taxon>
        <taxon>Actinidia</taxon>
    </lineage>
</organism>
<name>A0A7J0GSA3_9ERIC</name>